<dbReference type="InterPro" id="IPR006059">
    <property type="entry name" value="SBP"/>
</dbReference>
<dbReference type="PANTHER" id="PTHR43649">
    <property type="entry name" value="ARABINOSE-BINDING PROTEIN-RELATED"/>
    <property type="match status" value="1"/>
</dbReference>
<comment type="caution">
    <text evidence="7">The sequence shown here is derived from an EMBL/GenBank/DDBJ whole genome shotgun (WGS) entry which is preliminary data.</text>
</comment>
<evidence type="ECO:0000256" key="3">
    <source>
        <dbReference type="ARBA" id="ARBA00023136"/>
    </source>
</evidence>
<keyword evidence="3" id="KW-0472">Membrane</keyword>
<dbReference type="EMBL" id="BAAAYX010000026">
    <property type="protein sequence ID" value="GAA3718121.1"/>
    <property type="molecule type" value="Genomic_DNA"/>
</dbReference>
<evidence type="ECO:0000256" key="2">
    <source>
        <dbReference type="ARBA" id="ARBA00022729"/>
    </source>
</evidence>
<dbReference type="Proteomes" id="UP001500051">
    <property type="component" value="Unassembled WGS sequence"/>
</dbReference>
<gene>
    <name evidence="7" type="ORF">GCM10022204_42590</name>
</gene>
<evidence type="ECO:0000256" key="1">
    <source>
        <dbReference type="ARBA" id="ARBA00022475"/>
    </source>
</evidence>
<evidence type="ECO:0000256" key="6">
    <source>
        <dbReference type="SAM" id="SignalP"/>
    </source>
</evidence>
<feature type="signal peptide" evidence="6">
    <location>
        <begin position="1"/>
        <end position="29"/>
    </location>
</feature>
<dbReference type="Gene3D" id="3.40.190.10">
    <property type="entry name" value="Periplasmic binding protein-like II"/>
    <property type="match status" value="2"/>
</dbReference>
<protein>
    <recommendedName>
        <fullName evidence="9">Carbohydrate ABC transporter substrate-binding protein, CUT1 family</fullName>
    </recommendedName>
</protein>
<evidence type="ECO:0008006" key="9">
    <source>
        <dbReference type="Google" id="ProtNLM"/>
    </source>
</evidence>
<proteinExistence type="predicted"/>
<accession>A0ABP7EGA4</accession>
<feature type="chain" id="PRO_5047161724" description="Carbohydrate ABC transporter substrate-binding protein, CUT1 family" evidence="6">
    <location>
        <begin position="30"/>
        <end position="442"/>
    </location>
</feature>
<dbReference type="PROSITE" id="PS51257">
    <property type="entry name" value="PROKAR_LIPOPROTEIN"/>
    <property type="match status" value="1"/>
</dbReference>
<organism evidence="7 8">
    <name type="scientific">Microlunatus aurantiacus</name>
    <dbReference type="NCBI Taxonomy" id="446786"/>
    <lineage>
        <taxon>Bacteria</taxon>
        <taxon>Bacillati</taxon>
        <taxon>Actinomycetota</taxon>
        <taxon>Actinomycetes</taxon>
        <taxon>Propionibacteriales</taxon>
        <taxon>Propionibacteriaceae</taxon>
        <taxon>Microlunatus</taxon>
    </lineage>
</organism>
<keyword evidence="1" id="KW-1003">Cell membrane</keyword>
<dbReference type="SUPFAM" id="SSF53850">
    <property type="entry name" value="Periplasmic binding protein-like II"/>
    <property type="match status" value="1"/>
</dbReference>
<dbReference type="InterPro" id="IPR050490">
    <property type="entry name" value="Bact_solute-bd_prot1"/>
</dbReference>
<evidence type="ECO:0000313" key="7">
    <source>
        <dbReference type="EMBL" id="GAA3718121.1"/>
    </source>
</evidence>
<evidence type="ECO:0000256" key="4">
    <source>
        <dbReference type="ARBA" id="ARBA00023139"/>
    </source>
</evidence>
<keyword evidence="4" id="KW-0564">Palmitate</keyword>
<keyword evidence="2 6" id="KW-0732">Signal</keyword>
<dbReference type="Pfam" id="PF01547">
    <property type="entry name" value="SBP_bac_1"/>
    <property type="match status" value="1"/>
</dbReference>
<keyword evidence="5" id="KW-0449">Lipoprotein</keyword>
<dbReference type="PANTHER" id="PTHR43649:SF33">
    <property type="entry name" value="POLYGALACTURONAN_RHAMNOGALACTURONAN-BINDING PROTEIN YTCQ"/>
    <property type="match status" value="1"/>
</dbReference>
<reference evidence="8" key="1">
    <citation type="journal article" date="2019" name="Int. J. Syst. Evol. Microbiol.">
        <title>The Global Catalogue of Microorganisms (GCM) 10K type strain sequencing project: providing services to taxonomists for standard genome sequencing and annotation.</title>
        <authorList>
            <consortium name="The Broad Institute Genomics Platform"/>
            <consortium name="The Broad Institute Genome Sequencing Center for Infectious Disease"/>
            <person name="Wu L."/>
            <person name="Ma J."/>
        </authorList>
    </citation>
    <scope>NUCLEOTIDE SEQUENCE [LARGE SCALE GENOMIC DNA]</scope>
    <source>
        <strain evidence="8">JCM 16548</strain>
    </source>
</reference>
<name>A0ABP7EGA4_9ACTN</name>
<keyword evidence="8" id="KW-1185">Reference proteome</keyword>
<dbReference type="RefSeq" id="WP_344814481.1">
    <property type="nucleotide sequence ID" value="NZ_BAAAYX010000026.1"/>
</dbReference>
<evidence type="ECO:0000256" key="5">
    <source>
        <dbReference type="ARBA" id="ARBA00023288"/>
    </source>
</evidence>
<evidence type="ECO:0000313" key="8">
    <source>
        <dbReference type="Proteomes" id="UP001500051"/>
    </source>
</evidence>
<sequence length="442" mass="47142">MSTSRRRIATLAVSSIAALSLGLTGCAVGEIGGDTDAGEGQTEITYLIGDSGGTALPFAEALTKKFNEMNPDIKAGVETQPAGTEGDNLIKTKLATGEMPDVFGYNSGSLFQAINPDQNLVPLTDEAWAKDLPEEFKVVVSTSKGLYGAPTGTTQAGGVVYNKKVYADLGLKVPTSWAEFKANNDKIKADGKVTPIEQTYGDTWTAQLFVLGDFANVAKKDPKWADEYTANKRKYVDQPALQSFDNQQDAFESGYFNKNFASAKYDDGIEAVATGTAAHYPMLSSAIAAINQNFKDNVNDIGFFALPAPDAADTQMTIWLPNAVYIPKTTEGAKLDAAKKFVAFINSPEGCAIQNEINTVTGPYVSTCELPADVPDMVKDVQKYLDDGQSSPALEFVSPIKGPNLSQITVEVGSGIKSGKEGAALYDEDVKKQAQQLGLDGW</sequence>